<evidence type="ECO:0000313" key="5">
    <source>
        <dbReference type="EMBL" id="KAF9482275.1"/>
    </source>
</evidence>
<keyword evidence="3" id="KW-0560">Oxidoreductase</keyword>
<sequence length="441" mass="48241">MDDAKLRLAIIGGGIGGLTLALALSRFDVDSLIQIDIYESAAKLTEVGAGIGFWPRGWEIVKDLGLEEDLITYITPGQGPPSAKVKNTPFIIKKSDSKDDIELPDVSFRSTSITFHRADVQNVLLKHLPSTIPVHLSKRLVSYRESDQGTELHFKNGETATCDMLVGADGVHSVVRKGLLARMYDLSEEEVELKARPVWSGVAIYRSVFESDPVRKQIPDHPTLTKPIMYFGKSKHVVCYPISRGKLINVAAICTEFDKEGTYLEGPAVTQSSPDTVLSVFTTWSEEVQSILKNVKNPTKWAVEVVRPLEKYAHGSVFLLGDAAHAMTPNLAIGAGQALEDSYILAQVLNKALRSGKAFDPSKVAEVYSAIRTPLGNSAAEASRLQGQRIELELPGFEDVKEGDTVSPERLASISKEIEKGSDWAWDAPISADVERALKMI</sequence>
<dbReference type="GO" id="GO:0071949">
    <property type="term" value="F:FAD binding"/>
    <property type="evidence" value="ECO:0007669"/>
    <property type="project" value="InterPro"/>
</dbReference>
<dbReference type="GO" id="GO:0016491">
    <property type="term" value="F:oxidoreductase activity"/>
    <property type="evidence" value="ECO:0007669"/>
    <property type="project" value="UniProtKB-KW"/>
</dbReference>
<dbReference type="OrthoDB" id="417877at2759"/>
<gene>
    <name evidence="5" type="ORF">BDN70DRAFT_442625</name>
</gene>
<evidence type="ECO:0000256" key="3">
    <source>
        <dbReference type="ARBA" id="ARBA00023002"/>
    </source>
</evidence>
<dbReference type="AlphaFoldDB" id="A0A9P6D3N4"/>
<dbReference type="InterPro" id="IPR036188">
    <property type="entry name" value="FAD/NAD-bd_sf"/>
</dbReference>
<evidence type="ECO:0000256" key="1">
    <source>
        <dbReference type="ARBA" id="ARBA00022630"/>
    </source>
</evidence>
<name>A0A9P6D3N4_9AGAR</name>
<dbReference type="PANTHER" id="PTHR46720">
    <property type="entry name" value="HYDROXYLASE, PUTATIVE (AFU_ORTHOLOGUE AFUA_3G01460)-RELATED"/>
    <property type="match status" value="1"/>
</dbReference>
<keyword evidence="6" id="KW-1185">Reference proteome</keyword>
<evidence type="ECO:0000259" key="4">
    <source>
        <dbReference type="Pfam" id="PF01494"/>
    </source>
</evidence>
<protein>
    <submittedName>
        <fullName evidence="5">Salicylate hydroxylase</fullName>
    </submittedName>
</protein>
<dbReference type="GO" id="GO:0044550">
    <property type="term" value="P:secondary metabolite biosynthetic process"/>
    <property type="evidence" value="ECO:0007669"/>
    <property type="project" value="TreeGrafter"/>
</dbReference>
<organism evidence="5 6">
    <name type="scientific">Pholiota conissans</name>
    <dbReference type="NCBI Taxonomy" id="109636"/>
    <lineage>
        <taxon>Eukaryota</taxon>
        <taxon>Fungi</taxon>
        <taxon>Dikarya</taxon>
        <taxon>Basidiomycota</taxon>
        <taxon>Agaricomycotina</taxon>
        <taxon>Agaricomycetes</taxon>
        <taxon>Agaricomycetidae</taxon>
        <taxon>Agaricales</taxon>
        <taxon>Agaricineae</taxon>
        <taxon>Strophariaceae</taxon>
        <taxon>Pholiota</taxon>
    </lineage>
</organism>
<keyword evidence="2" id="KW-0274">FAD</keyword>
<keyword evidence="1" id="KW-0285">Flavoprotein</keyword>
<accession>A0A9P6D3N4</accession>
<dbReference type="InterPro" id="IPR002938">
    <property type="entry name" value="FAD-bd"/>
</dbReference>
<evidence type="ECO:0000256" key="2">
    <source>
        <dbReference type="ARBA" id="ARBA00022827"/>
    </source>
</evidence>
<comment type="caution">
    <text evidence="5">The sequence shown here is derived from an EMBL/GenBank/DDBJ whole genome shotgun (WGS) entry which is preliminary data.</text>
</comment>
<dbReference type="EMBL" id="MU155167">
    <property type="protein sequence ID" value="KAF9482275.1"/>
    <property type="molecule type" value="Genomic_DNA"/>
</dbReference>
<dbReference type="Gene3D" id="3.50.50.60">
    <property type="entry name" value="FAD/NAD(P)-binding domain"/>
    <property type="match status" value="1"/>
</dbReference>
<dbReference type="PANTHER" id="PTHR46720:SF3">
    <property type="entry name" value="FAD-BINDING DOMAIN-CONTAINING PROTEIN-RELATED"/>
    <property type="match status" value="1"/>
</dbReference>
<proteinExistence type="predicted"/>
<dbReference type="Pfam" id="PF01494">
    <property type="entry name" value="FAD_binding_3"/>
    <property type="match status" value="1"/>
</dbReference>
<dbReference type="InterPro" id="IPR051104">
    <property type="entry name" value="FAD_monoxygenase"/>
</dbReference>
<feature type="domain" description="FAD-binding" evidence="4">
    <location>
        <begin position="8"/>
        <end position="380"/>
    </location>
</feature>
<reference evidence="5" key="1">
    <citation type="submission" date="2020-11" db="EMBL/GenBank/DDBJ databases">
        <authorList>
            <consortium name="DOE Joint Genome Institute"/>
            <person name="Ahrendt S."/>
            <person name="Riley R."/>
            <person name="Andreopoulos W."/>
            <person name="Labutti K."/>
            <person name="Pangilinan J."/>
            <person name="Ruiz-Duenas F.J."/>
            <person name="Barrasa J.M."/>
            <person name="Sanchez-Garcia M."/>
            <person name="Camarero S."/>
            <person name="Miyauchi S."/>
            <person name="Serrano A."/>
            <person name="Linde D."/>
            <person name="Babiker R."/>
            <person name="Drula E."/>
            <person name="Ayuso-Fernandez I."/>
            <person name="Pacheco R."/>
            <person name="Padilla G."/>
            <person name="Ferreira P."/>
            <person name="Barriuso J."/>
            <person name="Kellner H."/>
            <person name="Castanera R."/>
            <person name="Alfaro M."/>
            <person name="Ramirez L."/>
            <person name="Pisabarro A.G."/>
            <person name="Kuo A."/>
            <person name="Tritt A."/>
            <person name="Lipzen A."/>
            <person name="He G."/>
            <person name="Yan M."/>
            <person name="Ng V."/>
            <person name="Cullen D."/>
            <person name="Martin F."/>
            <person name="Rosso M.-N."/>
            <person name="Henrissat B."/>
            <person name="Hibbett D."/>
            <person name="Martinez A.T."/>
            <person name="Grigoriev I.V."/>
        </authorList>
    </citation>
    <scope>NUCLEOTIDE SEQUENCE</scope>
    <source>
        <strain evidence="5">CIRM-BRFM 674</strain>
    </source>
</reference>
<dbReference type="SUPFAM" id="SSF54373">
    <property type="entry name" value="FAD-linked reductases, C-terminal domain"/>
    <property type="match status" value="1"/>
</dbReference>
<dbReference type="PRINTS" id="PR00420">
    <property type="entry name" value="RNGMNOXGNASE"/>
</dbReference>
<evidence type="ECO:0000313" key="6">
    <source>
        <dbReference type="Proteomes" id="UP000807469"/>
    </source>
</evidence>
<dbReference type="Proteomes" id="UP000807469">
    <property type="component" value="Unassembled WGS sequence"/>
</dbReference>
<dbReference type="SUPFAM" id="SSF51905">
    <property type="entry name" value="FAD/NAD(P)-binding domain"/>
    <property type="match status" value="1"/>
</dbReference>